<dbReference type="PROSITE" id="PS00449">
    <property type="entry name" value="ATPASE_A"/>
    <property type="match status" value="1"/>
</dbReference>
<feature type="transmembrane region" description="Helical" evidence="11">
    <location>
        <begin position="190"/>
        <end position="215"/>
    </location>
</feature>
<dbReference type="CDD" id="cd00310">
    <property type="entry name" value="ATP-synt_Fo_a_6"/>
    <property type="match status" value="1"/>
</dbReference>
<dbReference type="EMBL" id="JACJLA010000010">
    <property type="protein sequence ID" value="MBM6912923.1"/>
    <property type="molecule type" value="Genomic_DNA"/>
</dbReference>
<comment type="function">
    <text evidence="11 12">Key component of the proton channel; it plays a direct role in the translocation of protons across the membrane.</text>
</comment>
<dbReference type="Pfam" id="PF00119">
    <property type="entry name" value="ATP-synt_A"/>
    <property type="match status" value="1"/>
</dbReference>
<dbReference type="HAMAP" id="MF_01393">
    <property type="entry name" value="ATP_synth_a_bact"/>
    <property type="match status" value="1"/>
</dbReference>
<protein>
    <recommendedName>
        <fullName evidence="11 12">ATP synthase subunit a</fullName>
    </recommendedName>
    <alternativeName>
        <fullName evidence="11">ATP synthase F0 sector subunit a</fullName>
    </alternativeName>
    <alternativeName>
        <fullName evidence="11">F-ATPase subunit 6</fullName>
    </alternativeName>
</protein>
<keyword evidence="10 11" id="KW-0066">ATP synthesis</keyword>
<evidence type="ECO:0000256" key="9">
    <source>
        <dbReference type="ARBA" id="ARBA00023136"/>
    </source>
</evidence>
<evidence type="ECO:0000313" key="14">
    <source>
        <dbReference type="Proteomes" id="UP000707138"/>
    </source>
</evidence>
<evidence type="ECO:0000256" key="4">
    <source>
        <dbReference type="ARBA" id="ARBA00022547"/>
    </source>
</evidence>
<evidence type="ECO:0000256" key="8">
    <source>
        <dbReference type="ARBA" id="ARBA00023065"/>
    </source>
</evidence>
<dbReference type="SUPFAM" id="SSF81336">
    <property type="entry name" value="F1F0 ATP synthase subunit A"/>
    <property type="match status" value="1"/>
</dbReference>
<dbReference type="RefSeq" id="WP_205087937.1">
    <property type="nucleotide sequence ID" value="NZ_JACJLA010000010.1"/>
</dbReference>
<evidence type="ECO:0000256" key="2">
    <source>
        <dbReference type="ARBA" id="ARBA00006810"/>
    </source>
</evidence>
<name>A0ABS2GIE9_9FIRM</name>
<dbReference type="PANTHER" id="PTHR42823:SF3">
    <property type="entry name" value="ATP SYNTHASE SUBUNIT A, CHLOROPLASTIC"/>
    <property type="match status" value="1"/>
</dbReference>
<dbReference type="InterPro" id="IPR035908">
    <property type="entry name" value="F0_ATP_A_sf"/>
</dbReference>
<keyword evidence="9 11" id="KW-0472">Membrane</keyword>
<dbReference type="InterPro" id="IPR000568">
    <property type="entry name" value="ATP_synth_F0_asu"/>
</dbReference>
<dbReference type="InterPro" id="IPR045082">
    <property type="entry name" value="ATP_syn_F0_a_bact/chloroplast"/>
</dbReference>
<dbReference type="Proteomes" id="UP000707138">
    <property type="component" value="Unassembled WGS sequence"/>
</dbReference>
<keyword evidence="7 11" id="KW-1133">Transmembrane helix</keyword>
<feature type="transmembrane region" description="Helical" evidence="11">
    <location>
        <begin position="22"/>
        <end position="40"/>
    </location>
</feature>
<dbReference type="NCBIfam" id="TIGR01131">
    <property type="entry name" value="ATP_synt_6_or_A"/>
    <property type="match status" value="1"/>
</dbReference>
<evidence type="ECO:0000256" key="10">
    <source>
        <dbReference type="ARBA" id="ARBA00023310"/>
    </source>
</evidence>
<evidence type="ECO:0000256" key="12">
    <source>
        <dbReference type="RuleBase" id="RU000483"/>
    </source>
</evidence>
<gene>
    <name evidence="11 13" type="primary">atpB</name>
    <name evidence="13" type="ORF">H6A01_06245</name>
</gene>
<evidence type="ECO:0000256" key="3">
    <source>
        <dbReference type="ARBA" id="ARBA00022448"/>
    </source>
</evidence>
<organism evidence="13 14">
    <name type="scientific">Veillonella magna</name>
    <dbReference type="NCBI Taxonomy" id="464322"/>
    <lineage>
        <taxon>Bacteria</taxon>
        <taxon>Bacillati</taxon>
        <taxon>Bacillota</taxon>
        <taxon>Negativicutes</taxon>
        <taxon>Veillonellales</taxon>
        <taxon>Veillonellaceae</taxon>
        <taxon>Veillonella</taxon>
    </lineage>
</organism>
<evidence type="ECO:0000256" key="11">
    <source>
        <dbReference type="HAMAP-Rule" id="MF_01393"/>
    </source>
</evidence>
<evidence type="ECO:0000313" key="13">
    <source>
        <dbReference type="EMBL" id="MBM6912923.1"/>
    </source>
</evidence>
<keyword evidence="4 11" id="KW-0138">CF(0)</keyword>
<dbReference type="InterPro" id="IPR023011">
    <property type="entry name" value="ATP_synth_F0_asu_AS"/>
</dbReference>
<evidence type="ECO:0000256" key="5">
    <source>
        <dbReference type="ARBA" id="ARBA00022692"/>
    </source>
</evidence>
<feature type="transmembrane region" description="Helical" evidence="11">
    <location>
        <begin position="110"/>
        <end position="129"/>
    </location>
</feature>
<comment type="subcellular location">
    <subcellularLocation>
        <location evidence="11 12">Cell membrane</location>
        <topology evidence="11 12">Multi-pass membrane protein</topology>
    </subcellularLocation>
    <subcellularLocation>
        <location evidence="1">Membrane</location>
        <topology evidence="1">Multi-pass membrane protein</topology>
    </subcellularLocation>
</comment>
<proteinExistence type="inferred from homology"/>
<comment type="similarity">
    <text evidence="2 11 12">Belongs to the ATPase A chain family.</text>
</comment>
<keyword evidence="5 11" id="KW-0812">Transmembrane</keyword>
<keyword evidence="8 11" id="KW-0406">Ion transport</keyword>
<dbReference type="PRINTS" id="PR00123">
    <property type="entry name" value="ATPASEA"/>
</dbReference>
<feature type="transmembrane region" description="Helical" evidence="11">
    <location>
        <begin position="73"/>
        <end position="90"/>
    </location>
</feature>
<comment type="caution">
    <text evidence="13">The sequence shown here is derived from an EMBL/GenBank/DDBJ whole genome shotgun (WGS) entry which is preliminary data.</text>
</comment>
<keyword evidence="14" id="KW-1185">Reference proteome</keyword>
<keyword evidence="6 11" id="KW-0375">Hydrogen ion transport</keyword>
<evidence type="ECO:0000256" key="1">
    <source>
        <dbReference type="ARBA" id="ARBA00004141"/>
    </source>
</evidence>
<reference evidence="13 14" key="1">
    <citation type="journal article" date="2021" name="Sci. Rep.">
        <title>The distribution of antibiotic resistance genes in chicken gut microbiota commensals.</title>
        <authorList>
            <person name="Juricova H."/>
            <person name="Matiasovicova J."/>
            <person name="Kubasova T."/>
            <person name="Cejkova D."/>
            <person name="Rychlik I."/>
        </authorList>
    </citation>
    <scope>NUCLEOTIDE SEQUENCE [LARGE SCALE GENOMIC DNA]</scope>
    <source>
        <strain evidence="13 14">An537</strain>
    </source>
</reference>
<dbReference type="Gene3D" id="1.20.120.220">
    <property type="entry name" value="ATP synthase, F0 complex, subunit A"/>
    <property type="match status" value="1"/>
</dbReference>
<sequence length="223" mass="24814">MELHAGHHTIAHFAGMSFNMDTLYMTWLVMAFVILIGWLATRKRAMVPRGTQNVMELILEGLAGQLKPSLGKYWGLVSSILFTYFLFLLISNELGLIPSPHILASPTNDLNTTLGLALTSSVIVWFVGIKAHGPGYFKHYLQPFAPFIVINLLEEVAKPITLSFRLFGNILAGEIMLEVLNYLSPYLTPIIWLAFSLVVGIIQAFVFTILVTSYLGMSIGEEH</sequence>
<accession>A0ABS2GIE9</accession>
<dbReference type="PANTHER" id="PTHR42823">
    <property type="entry name" value="ATP SYNTHASE SUBUNIT A, CHLOROPLASTIC"/>
    <property type="match status" value="1"/>
</dbReference>
<evidence type="ECO:0000256" key="7">
    <source>
        <dbReference type="ARBA" id="ARBA00022989"/>
    </source>
</evidence>
<evidence type="ECO:0000256" key="6">
    <source>
        <dbReference type="ARBA" id="ARBA00022781"/>
    </source>
</evidence>
<keyword evidence="11" id="KW-1003">Cell membrane</keyword>
<keyword evidence="3 11" id="KW-0813">Transport</keyword>